<keyword evidence="1" id="KW-0472">Membrane</keyword>
<feature type="transmembrane region" description="Helical" evidence="1">
    <location>
        <begin position="220"/>
        <end position="239"/>
    </location>
</feature>
<dbReference type="EMBL" id="JAUSTZ010000008">
    <property type="protein sequence ID" value="MDQ0227191.1"/>
    <property type="molecule type" value="Genomic_DNA"/>
</dbReference>
<feature type="transmembrane region" description="Helical" evidence="1">
    <location>
        <begin position="17"/>
        <end position="35"/>
    </location>
</feature>
<keyword evidence="1" id="KW-0812">Transmembrane</keyword>
<feature type="transmembrane region" description="Helical" evidence="1">
    <location>
        <begin position="47"/>
        <end position="74"/>
    </location>
</feature>
<reference evidence="2 3" key="1">
    <citation type="submission" date="2023-07" db="EMBL/GenBank/DDBJ databases">
        <title>Genomic Encyclopedia of Type Strains, Phase IV (KMG-IV): sequencing the most valuable type-strain genomes for metagenomic binning, comparative biology and taxonomic classification.</title>
        <authorList>
            <person name="Goeker M."/>
        </authorList>
    </citation>
    <scope>NUCLEOTIDE SEQUENCE [LARGE SCALE GENOMIC DNA]</scope>
    <source>
        <strain evidence="2 3">DSM 17723</strain>
    </source>
</reference>
<accession>A0ABT9Z4J2</accession>
<dbReference type="RefSeq" id="WP_095299705.1">
    <property type="nucleotide sequence ID" value="NZ_CADEPK010000353.1"/>
</dbReference>
<proteinExistence type="predicted"/>
<evidence type="ECO:0000313" key="2">
    <source>
        <dbReference type="EMBL" id="MDQ0227191.1"/>
    </source>
</evidence>
<dbReference type="CDD" id="cd21809">
    <property type="entry name" value="ABC-2_lan_permease-like"/>
    <property type="match status" value="1"/>
</dbReference>
<evidence type="ECO:0000256" key="1">
    <source>
        <dbReference type="SAM" id="Phobius"/>
    </source>
</evidence>
<name>A0ABT9Z4J2_9BACI</name>
<dbReference type="Pfam" id="PF12730">
    <property type="entry name" value="ABC2_membrane_4"/>
    <property type="match status" value="1"/>
</dbReference>
<keyword evidence="1" id="KW-1133">Transmembrane helix</keyword>
<organism evidence="2 3">
    <name type="scientific">Metabacillus niabensis</name>
    <dbReference type="NCBI Taxonomy" id="324854"/>
    <lineage>
        <taxon>Bacteria</taxon>
        <taxon>Bacillati</taxon>
        <taxon>Bacillota</taxon>
        <taxon>Bacilli</taxon>
        <taxon>Bacillales</taxon>
        <taxon>Bacillaceae</taxon>
        <taxon>Metabacillus</taxon>
    </lineage>
</organism>
<evidence type="ECO:0000313" key="3">
    <source>
        <dbReference type="Proteomes" id="UP001232245"/>
    </source>
</evidence>
<sequence>MFWNLVQSEFLKMRKTYIWLLLFVSPAFAFVAGFLTEQVEGAPNEWVIPLVIMTPIHTILFLPLIIGVFTSFLCRYEHKNGGWKQLLSLPVKRTNVYLSKFFLTIMLIAINQGLVLVAWLAIGFIKGFEDPIPYDVMVRSFVGGWIATLPLAAIMLLISMAWSSFAAPLAFNVVFTVPNILVANSETYAPFYPWVQPFLTMIPKGGEGPWGGFFMSFESLVYAIIGGFILFFASGLIYINKKAV</sequence>
<comment type="caution">
    <text evidence="2">The sequence shown here is derived from an EMBL/GenBank/DDBJ whole genome shotgun (WGS) entry which is preliminary data.</text>
</comment>
<protein>
    <recommendedName>
        <fullName evidence="4">ABC transporter permease</fullName>
    </recommendedName>
</protein>
<evidence type="ECO:0008006" key="4">
    <source>
        <dbReference type="Google" id="ProtNLM"/>
    </source>
</evidence>
<dbReference type="Proteomes" id="UP001232245">
    <property type="component" value="Unassembled WGS sequence"/>
</dbReference>
<feature type="transmembrane region" description="Helical" evidence="1">
    <location>
        <begin position="137"/>
        <end position="158"/>
    </location>
</feature>
<feature type="transmembrane region" description="Helical" evidence="1">
    <location>
        <begin position="101"/>
        <end position="125"/>
    </location>
</feature>
<keyword evidence="3" id="KW-1185">Reference proteome</keyword>
<feature type="transmembrane region" description="Helical" evidence="1">
    <location>
        <begin position="165"/>
        <end position="183"/>
    </location>
</feature>
<gene>
    <name evidence="2" type="ORF">J2S02_003536</name>
</gene>